<keyword evidence="9" id="KW-1185">Reference proteome</keyword>
<keyword evidence="3 7" id="KW-0812">Transmembrane</keyword>
<feature type="transmembrane region" description="Helical" evidence="7">
    <location>
        <begin position="477"/>
        <end position="495"/>
    </location>
</feature>
<evidence type="ECO:0000313" key="8">
    <source>
        <dbReference type="EMBL" id="KAK7110155.1"/>
    </source>
</evidence>
<accession>A0AAN9BUX6</accession>
<evidence type="ECO:0000256" key="5">
    <source>
        <dbReference type="ARBA" id="ARBA00023136"/>
    </source>
</evidence>
<feature type="transmembrane region" description="Helical" evidence="7">
    <location>
        <begin position="234"/>
        <end position="251"/>
    </location>
</feature>
<feature type="transmembrane region" description="Helical" evidence="7">
    <location>
        <begin position="272"/>
        <end position="297"/>
    </location>
</feature>
<dbReference type="GO" id="GO:0022857">
    <property type="term" value="F:transmembrane transporter activity"/>
    <property type="evidence" value="ECO:0007669"/>
    <property type="project" value="InterPro"/>
</dbReference>
<comment type="caution">
    <text evidence="8">The sequence shown here is derived from an EMBL/GenBank/DDBJ whole genome shotgun (WGS) entry which is preliminary data.</text>
</comment>
<feature type="transmembrane region" description="Helical" evidence="7">
    <location>
        <begin position="205"/>
        <end position="228"/>
    </location>
</feature>
<evidence type="ECO:0000256" key="1">
    <source>
        <dbReference type="ARBA" id="ARBA00004141"/>
    </source>
</evidence>
<reference evidence="8 9" key="1">
    <citation type="submission" date="2024-02" db="EMBL/GenBank/DDBJ databases">
        <title>Chromosome-scale genome assembly of the rough periwinkle Littorina saxatilis.</title>
        <authorList>
            <person name="De Jode A."/>
            <person name="Faria R."/>
            <person name="Formenti G."/>
            <person name="Sims Y."/>
            <person name="Smith T.P."/>
            <person name="Tracey A."/>
            <person name="Wood J.M.D."/>
            <person name="Zagrodzka Z.B."/>
            <person name="Johannesson K."/>
            <person name="Butlin R.K."/>
            <person name="Leder E.H."/>
        </authorList>
    </citation>
    <scope>NUCLEOTIDE SEQUENCE [LARGE SCALE GENOMIC DNA]</scope>
    <source>
        <strain evidence="8">Snail1</strain>
        <tissue evidence="8">Muscle</tissue>
    </source>
</reference>
<evidence type="ECO:0000256" key="2">
    <source>
        <dbReference type="ARBA" id="ARBA00008821"/>
    </source>
</evidence>
<evidence type="ECO:0000256" key="7">
    <source>
        <dbReference type="SAM" id="Phobius"/>
    </source>
</evidence>
<dbReference type="AlphaFoldDB" id="A0AAN9BUX6"/>
<sequence length="644" mass="68671">MGEKNGLDQDQNSKAIQVLLTETNDEVVMETTETESHALRYRLTEIPPISVSVFIALQHVLISLASALTMSSVISDALCADLGHSIRARLFGTTLFMQGLCTICQTLIGVRLPVFQGPSSSFLVPLIALSHIPGWACVESEPSHSVSDYAMGNDTLVANVTADYHPLGLSLEDKLQQLSGSLMVASLVEVAIGGIGLIRPILHRIGPLTVAPTIALIGLSLFKLPVIYAKYNPAIALGSAVLVIIFALYMTKIQIPIPGCGKGSKRTNLPIFQLLPILLAMIVMWIVCGVLTVTNALPDDKSHPFYYSRTDAKMSIIRNTPWFQITYPGQFGPPSISVAAAIGFSAAVLSSFVESVGDYYAAAKCCHVMPPPDHAMSRGIFIEGVGSFLSGAVGACHATTSYSGNIAMLSLTKTASRSVLVLAGLILVALSLVGKVAACLATLPPPILGGVLLVVLGLLATLGISTLKYADMTSNRNLLVTGVAFMSGLSVPTFLEMHGDMLATGNESADQVIRVVLGTPMFLGGVIALILDNTVPGTDIERGIIGWKMSHSAGKNPSKQDDGPIMPDTSNGKHKDGEPEQQSRKESRTKVQELTEDDVYAFQPLKGRLSSSLWRFVPFLPPNAVKQMKSNENDEEHGTPNTRV</sequence>
<evidence type="ECO:0000256" key="6">
    <source>
        <dbReference type="SAM" id="MobiDB-lite"/>
    </source>
</evidence>
<feature type="transmembrane region" description="Helical" evidence="7">
    <location>
        <begin position="419"/>
        <end position="443"/>
    </location>
</feature>
<gene>
    <name evidence="8" type="ORF">V1264_014079</name>
</gene>
<feature type="transmembrane region" description="Helical" evidence="7">
    <location>
        <begin position="449"/>
        <end position="470"/>
    </location>
</feature>
<keyword evidence="5 7" id="KW-0472">Membrane</keyword>
<protein>
    <recommendedName>
        <fullName evidence="10">Solute carrier family 23 member 2</fullName>
    </recommendedName>
</protein>
<organism evidence="8 9">
    <name type="scientific">Littorina saxatilis</name>
    <dbReference type="NCBI Taxonomy" id="31220"/>
    <lineage>
        <taxon>Eukaryota</taxon>
        <taxon>Metazoa</taxon>
        <taxon>Spiralia</taxon>
        <taxon>Lophotrochozoa</taxon>
        <taxon>Mollusca</taxon>
        <taxon>Gastropoda</taxon>
        <taxon>Caenogastropoda</taxon>
        <taxon>Littorinimorpha</taxon>
        <taxon>Littorinoidea</taxon>
        <taxon>Littorinidae</taxon>
        <taxon>Littorina</taxon>
    </lineage>
</organism>
<dbReference type="GO" id="GO:0016020">
    <property type="term" value="C:membrane"/>
    <property type="evidence" value="ECO:0007669"/>
    <property type="project" value="UniProtKB-SubCell"/>
</dbReference>
<dbReference type="InterPro" id="IPR006043">
    <property type="entry name" value="NCS2"/>
</dbReference>
<feature type="compositionally biased region" description="Basic and acidic residues" evidence="6">
    <location>
        <begin position="571"/>
        <end position="593"/>
    </location>
</feature>
<feature type="compositionally biased region" description="Basic and acidic residues" evidence="6">
    <location>
        <begin position="629"/>
        <end position="638"/>
    </location>
</feature>
<proteinExistence type="inferred from homology"/>
<evidence type="ECO:0000256" key="4">
    <source>
        <dbReference type="ARBA" id="ARBA00022989"/>
    </source>
</evidence>
<evidence type="ECO:0000313" key="9">
    <source>
        <dbReference type="Proteomes" id="UP001374579"/>
    </source>
</evidence>
<name>A0AAN9BUX6_9CAEN</name>
<feature type="transmembrane region" description="Helical" evidence="7">
    <location>
        <begin position="515"/>
        <end position="535"/>
    </location>
</feature>
<feature type="region of interest" description="Disordered" evidence="6">
    <location>
        <begin position="623"/>
        <end position="644"/>
    </location>
</feature>
<keyword evidence="4 7" id="KW-1133">Transmembrane helix</keyword>
<dbReference type="EMBL" id="JBAMIC010000003">
    <property type="protein sequence ID" value="KAK7110155.1"/>
    <property type="molecule type" value="Genomic_DNA"/>
</dbReference>
<dbReference type="PANTHER" id="PTHR11119">
    <property type="entry name" value="XANTHINE-URACIL / VITAMIN C PERMEASE FAMILY MEMBER"/>
    <property type="match status" value="1"/>
</dbReference>
<dbReference type="Proteomes" id="UP001374579">
    <property type="component" value="Unassembled WGS sequence"/>
</dbReference>
<comment type="similarity">
    <text evidence="2">Belongs to the nucleobase:cation symporter-2 (NCS2) (TC 2.A.40) family.</text>
</comment>
<feature type="region of interest" description="Disordered" evidence="6">
    <location>
        <begin position="551"/>
        <end position="597"/>
    </location>
</feature>
<dbReference type="Pfam" id="PF00860">
    <property type="entry name" value="Xan_ur_permease"/>
    <property type="match status" value="1"/>
</dbReference>
<evidence type="ECO:0000256" key="3">
    <source>
        <dbReference type="ARBA" id="ARBA00022692"/>
    </source>
</evidence>
<comment type="subcellular location">
    <subcellularLocation>
        <location evidence="1">Membrane</location>
        <topology evidence="1">Multi-pass membrane protein</topology>
    </subcellularLocation>
</comment>
<evidence type="ECO:0008006" key="10">
    <source>
        <dbReference type="Google" id="ProtNLM"/>
    </source>
</evidence>